<feature type="transmembrane region" description="Helical" evidence="7">
    <location>
        <begin position="7"/>
        <end position="28"/>
    </location>
</feature>
<evidence type="ECO:0000259" key="8">
    <source>
        <dbReference type="PROSITE" id="PS50928"/>
    </source>
</evidence>
<feature type="transmembrane region" description="Helical" evidence="7">
    <location>
        <begin position="251"/>
        <end position="272"/>
    </location>
</feature>
<name>A0A9X2MMJ5_9BACL</name>
<comment type="caution">
    <text evidence="9">The sequence shown here is derived from an EMBL/GenBank/DDBJ whole genome shotgun (WGS) entry which is preliminary data.</text>
</comment>
<dbReference type="InterPro" id="IPR000515">
    <property type="entry name" value="MetI-like"/>
</dbReference>
<evidence type="ECO:0000256" key="1">
    <source>
        <dbReference type="ARBA" id="ARBA00004651"/>
    </source>
</evidence>
<dbReference type="SUPFAM" id="SSF161098">
    <property type="entry name" value="MetI-like"/>
    <property type="match status" value="1"/>
</dbReference>
<keyword evidence="6 7" id="KW-0472">Membrane</keyword>
<dbReference type="InterPro" id="IPR035906">
    <property type="entry name" value="MetI-like_sf"/>
</dbReference>
<organism evidence="9 10">
    <name type="scientific">Paenibacillus soyae</name>
    <dbReference type="NCBI Taxonomy" id="2969249"/>
    <lineage>
        <taxon>Bacteria</taxon>
        <taxon>Bacillati</taxon>
        <taxon>Bacillota</taxon>
        <taxon>Bacilli</taxon>
        <taxon>Bacillales</taxon>
        <taxon>Paenibacillaceae</taxon>
        <taxon>Paenibacillus</taxon>
    </lineage>
</organism>
<evidence type="ECO:0000256" key="2">
    <source>
        <dbReference type="ARBA" id="ARBA00022448"/>
    </source>
</evidence>
<keyword evidence="3" id="KW-1003">Cell membrane</keyword>
<evidence type="ECO:0000256" key="4">
    <source>
        <dbReference type="ARBA" id="ARBA00022692"/>
    </source>
</evidence>
<gene>
    <name evidence="9" type="ORF">NQZ67_12215</name>
</gene>
<protein>
    <submittedName>
        <fullName evidence="9">Carbohydrate ABC transporter permease</fullName>
    </submittedName>
</protein>
<keyword evidence="4 7" id="KW-0812">Transmembrane</keyword>
<feature type="transmembrane region" description="Helical" evidence="7">
    <location>
        <begin position="106"/>
        <end position="126"/>
    </location>
</feature>
<accession>A0A9X2MMJ5</accession>
<sequence length="287" mass="31662">MSRGERLFGIINYSIMLLLIAAMIYPFWYLAMASLSDPKLTALGGLYLLPKGFTWDAYITVLGDTSFWSGFRVSIVVTILGSLIGTFLTAATAYAISKNRLQGRMAVSFLILFTMLFSGGLVPNYLLLKELGMLDTLWALIIPGTLSAFHIFVMRSFFVGLPEEVEEAAKIDGANDLTVFFRIVLPLSKAVLATIGLFMAVAYWNDFFSTILYITDKEKWQLQAVLRNLIDQAVQSSSNGPNGDQIHVSAFTVRSASILLATLPILLVYPFLQKHFVKGAMIGSIKG</sequence>
<dbReference type="PANTHER" id="PTHR43744:SF9">
    <property type="entry name" value="POLYGALACTURONAN_RHAMNOGALACTURONAN TRANSPORT SYSTEM PERMEASE PROTEIN YTCP"/>
    <property type="match status" value="1"/>
</dbReference>
<dbReference type="AlphaFoldDB" id="A0A9X2MMJ5"/>
<dbReference type="PANTHER" id="PTHR43744">
    <property type="entry name" value="ABC TRANSPORTER PERMEASE PROTEIN MG189-RELATED-RELATED"/>
    <property type="match status" value="1"/>
</dbReference>
<dbReference type="CDD" id="cd06261">
    <property type="entry name" value="TM_PBP2"/>
    <property type="match status" value="1"/>
</dbReference>
<dbReference type="GO" id="GO:0005886">
    <property type="term" value="C:plasma membrane"/>
    <property type="evidence" value="ECO:0007669"/>
    <property type="project" value="UniProtKB-SubCell"/>
</dbReference>
<dbReference type="RefSeq" id="WP_257445936.1">
    <property type="nucleotide sequence ID" value="NZ_JANIPJ010000007.1"/>
</dbReference>
<dbReference type="PROSITE" id="PS50928">
    <property type="entry name" value="ABC_TM1"/>
    <property type="match status" value="1"/>
</dbReference>
<proteinExistence type="inferred from homology"/>
<evidence type="ECO:0000313" key="9">
    <source>
        <dbReference type="EMBL" id="MCR2804643.1"/>
    </source>
</evidence>
<dbReference type="Proteomes" id="UP001141950">
    <property type="component" value="Unassembled WGS sequence"/>
</dbReference>
<feature type="transmembrane region" description="Helical" evidence="7">
    <location>
        <begin position="138"/>
        <end position="158"/>
    </location>
</feature>
<evidence type="ECO:0000256" key="6">
    <source>
        <dbReference type="ARBA" id="ARBA00023136"/>
    </source>
</evidence>
<evidence type="ECO:0000256" key="7">
    <source>
        <dbReference type="RuleBase" id="RU363032"/>
    </source>
</evidence>
<comment type="similarity">
    <text evidence="7">Belongs to the binding-protein-dependent transport system permease family.</text>
</comment>
<feature type="transmembrane region" description="Helical" evidence="7">
    <location>
        <begin position="179"/>
        <end position="204"/>
    </location>
</feature>
<dbReference type="GO" id="GO:0055085">
    <property type="term" value="P:transmembrane transport"/>
    <property type="evidence" value="ECO:0007669"/>
    <property type="project" value="InterPro"/>
</dbReference>
<evidence type="ECO:0000256" key="3">
    <source>
        <dbReference type="ARBA" id="ARBA00022475"/>
    </source>
</evidence>
<evidence type="ECO:0000313" key="10">
    <source>
        <dbReference type="Proteomes" id="UP001141950"/>
    </source>
</evidence>
<feature type="domain" description="ABC transmembrane type-1" evidence="8">
    <location>
        <begin position="71"/>
        <end position="269"/>
    </location>
</feature>
<keyword evidence="2 7" id="KW-0813">Transport</keyword>
<dbReference type="Pfam" id="PF00528">
    <property type="entry name" value="BPD_transp_1"/>
    <property type="match status" value="1"/>
</dbReference>
<feature type="transmembrane region" description="Helical" evidence="7">
    <location>
        <begin position="71"/>
        <end position="94"/>
    </location>
</feature>
<reference evidence="9" key="1">
    <citation type="submission" date="2022-08" db="EMBL/GenBank/DDBJ databases">
        <title>The genomic sequence of strain Paenibacillus sp. SCIV0701.</title>
        <authorList>
            <person name="Zhao H."/>
        </authorList>
    </citation>
    <scope>NUCLEOTIDE SEQUENCE</scope>
    <source>
        <strain evidence="9">SCIV0701</strain>
    </source>
</reference>
<evidence type="ECO:0000256" key="5">
    <source>
        <dbReference type="ARBA" id="ARBA00022989"/>
    </source>
</evidence>
<keyword evidence="5 7" id="KW-1133">Transmembrane helix</keyword>
<dbReference type="Gene3D" id="1.10.3720.10">
    <property type="entry name" value="MetI-like"/>
    <property type="match status" value="1"/>
</dbReference>
<keyword evidence="10" id="KW-1185">Reference proteome</keyword>
<comment type="subcellular location">
    <subcellularLocation>
        <location evidence="1 7">Cell membrane</location>
        <topology evidence="1 7">Multi-pass membrane protein</topology>
    </subcellularLocation>
</comment>
<dbReference type="EMBL" id="JANIPJ010000007">
    <property type="protein sequence ID" value="MCR2804643.1"/>
    <property type="molecule type" value="Genomic_DNA"/>
</dbReference>